<accession>A0AAN8RFN9</accession>
<organism evidence="3 4">
    <name type="scientific">Orbilia javanica</name>
    <dbReference type="NCBI Taxonomy" id="47235"/>
    <lineage>
        <taxon>Eukaryota</taxon>
        <taxon>Fungi</taxon>
        <taxon>Dikarya</taxon>
        <taxon>Ascomycota</taxon>
        <taxon>Pezizomycotina</taxon>
        <taxon>Orbiliomycetes</taxon>
        <taxon>Orbiliales</taxon>
        <taxon>Orbiliaceae</taxon>
        <taxon>Orbilia</taxon>
    </lineage>
</organism>
<dbReference type="EMBL" id="JAVHNR010000001">
    <property type="protein sequence ID" value="KAK6355784.1"/>
    <property type="molecule type" value="Genomic_DNA"/>
</dbReference>
<feature type="chain" id="PRO_5042825942" evidence="2">
    <location>
        <begin position="21"/>
        <end position="670"/>
    </location>
</feature>
<evidence type="ECO:0000313" key="4">
    <source>
        <dbReference type="Proteomes" id="UP001313282"/>
    </source>
</evidence>
<protein>
    <submittedName>
        <fullName evidence="3">Uncharacterized protein</fullName>
    </submittedName>
</protein>
<feature type="region of interest" description="Disordered" evidence="1">
    <location>
        <begin position="254"/>
        <end position="333"/>
    </location>
</feature>
<comment type="caution">
    <text evidence="3">The sequence shown here is derived from an EMBL/GenBank/DDBJ whole genome shotgun (WGS) entry which is preliminary data.</text>
</comment>
<feature type="compositionally biased region" description="Low complexity" evidence="1">
    <location>
        <begin position="263"/>
        <end position="328"/>
    </location>
</feature>
<evidence type="ECO:0000256" key="2">
    <source>
        <dbReference type="SAM" id="SignalP"/>
    </source>
</evidence>
<keyword evidence="2" id="KW-0732">Signal</keyword>
<name>A0AAN8RFN9_9PEZI</name>
<reference evidence="3 4" key="1">
    <citation type="submission" date="2019-10" db="EMBL/GenBank/DDBJ databases">
        <authorList>
            <person name="Palmer J.M."/>
        </authorList>
    </citation>
    <scope>NUCLEOTIDE SEQUENCE [LARGE SCALE GENOMIC DNA]</scope>
    <source>
        <strain evidence="3 4">TWF718</strain>
    </source>
</reference>
<proteinExistence type="predicted"/>
<feature type="signal peptide" evidence="2">
    <location>
        <begin position="1"/>
        <end position="20"/>
    </location>
</feature>
<evidence type="ECO:0000256" key="1">
    <source>
        <dbReference type="SAM" id="MobiDB-lite"/>
    </source>
</evidence>
<dbReference type="Proteomes" id="UP001313282">
    <property type="component" value="Unassembled WGS sequence"/>
</dbReference>
<dbReference type="AlphaFoldDB" id="A0AAN8RFN9"/>
<sequence length="670" mass="69474">MRPVSIIFLTPLALRAGAQSSDSSNSNSREGISSGSSPLISTVTSFTTVGGTITSFYDCFNPLPFCSAVIFGPNGVSPTSSGTSSSTAIPTSGQPVTLSVTGSDGIPLAAQLSSNGQLVLVDASTATNATVVYADGDGFLRVYSNPSQVLFLGSWAQNGRYRKRQSANGVSQIQSIDQANLTAADKAGNFSFGASGDIELNVDGVDNNFYKSGTTGQTQLYTADEGVDPGSEFDGVSVVPVIQNYLPVISVGGSSTTEPATATSQGSSSGTGLNTTSGQQTVTTATTNTTTSGETASGTGTASATATSNAENSSSTSADESNSASSTGFTSACPTDSANPTVFATITGDGYEAVTDIISVGGAFYTCWCSSFLNLFAGSRTVTVTSSILDLSTSISKTIVTEESTSVILSQTGVIPATTTSYIPWPSRTRRQRQQEETISTPDALTRFAESNITAGCNLMVSYPIQSTIEETILTTAPGLTVSIEATTTSKVTETTEFYASTEVSVVVATPSSFNAVLGWRRPSGSLTYLEGGTISNNAFELETANGPAGQLTLDTTGRLVYPRLDSNTGLMVDWYAAALVVSDATQPTAAPLMFAQEATVTSNGWEYVGFFSDRNTIIIDPSQSAGGYNKFGLCTYSGATTVEKLVVTIDDTKPDDATYCDFRSFLNFQ</sequence>
<keyword evidence="4" id="KW-1185">Reference proteome</keyword>
<gene>
    <name evidence="3" type="ORF">TWF718_000166</name>
</gene>
<evidence type="ECO:0000313" key="3">
    <source>
        <dbReference type="EMBL" id="KAK6355784.1"/>
    </source>
</evidence>